<feature type="domain" description="Chlorhexidine efflux transporter" evidence="2">
    <location>
        <begin position="72"/>
        <end position="134"/>
    </location>
</feature>
<reference evidence="3 4" key="1">
    <citation type="submission" date="2017-03" db="EMBL/GenBank/DDBJ databases">
        <authorList>
            <person name="Afonso C.L."/>
            <person name="Miller P.J."/>
            <person name="Scott M.A."/>
            <person name="Spackman E."/>
            <person name="Goraichik I."/>
            <person name="Dimitrov K.M."/>
            <person name="Suarez D.L."/>
            <person name="Swayne D.E."/>
        </authorList>
    </citation>
    <scope>NUCLEOTIDE SEQUENCE [LARGE SCALE GENOMIC DNA]</scope>
    <source>
        <strain evidence="3 4">CECT 8625</strain>
    </source>
</reference>
<feature type="transmembrane region" description="Helical" evidence="1">
    <location>
        <begin position="36"/>
        <end position="55"/>
    </location>
</feature>
<organism evidence="3 4">
    <name type="scientific">Roseivivax jejudonensis</name>
    <dbReference type="NCBI Taxonomy" id="1529041"/>
    <lineage>
        <taxon>Bacteria</taxon>
        <taxon>Pseudomonadati</taxon>
        <taxon>Pseudomonadota</taxon>
        <taxon>Alphaproteobacteria</taxon>
        <taxon>Rhodobacterales</taxon>
        <taxon>Roseobacteraceae</taxon>
        <taxon>Roseivivax</taxon>
    </lineage>
</organism>
<keyword evidence="1" id="KW-1133">Transmembrane helix</keyword>
<dbReference type="InterPro" id="IPR058208">
    <property type="entry name" value="PACE"/>
</dbReference>
<evidence type="ECO:0000259" key="2">
    <source>
        <dbReference type="Pfam" id="PF05232"/>
    </source>
</evidence>
<evidence type="ECO:0000313" key="3">
    <source>
        <dbReference type="EMBL" id="SLN67672.1"/>
    </source>
</evidence>
<evidence type="ECO:0000313" key="4">
    <source>
        <dbReference type="Proteomes" id="UP000193570"/>
    </source>
</evidence>
<feature type="transmembrane region" description="Helical" evidence="1">
    <location>
        <begin position="12"/>
        <end position="30"/>
    </location>
</feature>
<dbReference type="RefSeq" id="WP_085793148.1">
    <property type="nucleotide sequence ID" value="NZ_FWFK01000007.1"/>
</dbReference>
<dbReference type="OrthoDB" id="1631120at2"/>
<name>A0A1X7A129_9RHOB</name>
<dbReference type="Proteomes" id="UP000193570">
    <property type="component" value="Unassembled WGS sequence"/>
</dbReference>
<gene>
    <name evidence="3" type="ORF">ROJ8625_03474</name>
</gene>
<evidence type="ECO:0000256" key="1">
    <source>
        <dbReference type="SAM" id="Phobius"/>
    </source>
</evidence>
<keyword evidence="1" id="KW-0472">Membrane</keyword>
<proteinExistence type="predicted"/>
<protein>
    <submittedName>
        <fullName evidence="3">Bacterial Transmembrane Pair family protein</fullName>
    </submittedName>
</protein>
<feature type="domain" description="Chlorhexidine efflux transporter" evidence="2">
    <location>
        <begin position="3"/>
        <end position="63"/>
    </location>
</feature>
<dbReference type="EMBL" id="FWFK01000007">
    <property type="protein sequence ID" value="SLN67672.1"/>
    <property type="molecule type" value="Genomic_DNA"/>
</dbReference>
<dbReference type="Pfam" id="PF05232">
    <property type="entry name" value="BTP"/>
    <property type="match status" value="2"/>
</dbReference>
<keyword evidence="1 3" id="KW-0812">Transmembrane</keyword>
<sequence>MRRPLDRIRHAVLFEAIAISLVTPLTAWVFDVSLEDSFVVTAVSALVAMAWNYLFNEGFDRALVRAGRSTYKTPLLRVVHATLFEIGLILMLVPFFMMWLDIGTGRALAMNLSLSVVYMAYAFAFNWAYDWLFPLPEWQTDT</sequence>
<accession>A0A1X7A129</accession>
<feature type="transmembrane region" description="Helical" evidence="1">
    <location>
        <begin position="75"/>
        <end position="96"/>
    </location>
</feature>
<keyword evidence="4" id="KW-1185">Reference proteome</keyword>
<dbReference type="NCBIfam" id="NF033664">
    <property type="entry name" value="PACE_transport"/>
    <property type="match status" value="1"/>
</dbReference>
<dbReference type="AlphaFoldDB" id="A0A1X7A129"/>
<feature type="transmembrane region" description="Helical" evidence="1">
    <location>
        <begin position="108"/>
        <end position="129"/>
    </location>
</feature>
<dbReference type="InterPro" id="IPR007896">
    <property type="entry name" value="BTP_bacteria"/>
</dbReference>